<organism evidence="1 2">
    <name type="scientific">Monilinia fructigena</name>
    <dbReference type="NCBI Taxonomy" id="38457"/>
    <lineage>
        <taxon>Eukaryota</taxon>
        <taxon>Fungi</taxon>
        <taxon>Dikarya</taxon>
        <taxon>Ascomycota</taxon>
        <taxon>Pezizomycotina</taxon>
        <taxon>Leotiomycetes</taxon>
        <taxon>Helotiales</taxon>
        <taxon>Sclerotiniaceae</taxon>
        <taxon>Monilinia</taxon>
    </lineage>
</organism>
<sequence>MSSLTSKSLRQASRFCLKQPTSAAGLARTSAFARVASLSNQRVSRRGYVSETKKDSAQVNLDTAIRSEQKSFFEETGKHAKNQSISGSSANADAMMSPIAGVLKQATVMDEGQRPIYLDMQATTPLDPRVLDKNATLLYRSIRQPSFKNPCLWLGN</sequence>
<accession>A0A395IW77</accession>
<dbReference type="EMBL" id="QKRW01000016">
    <property type="protein sequence ID" value="RAL64124.1"/>
    <property type="molecule type" value="Genomic_DNA"/>
</dbReference>
<name>A0A395IW77_9HELO</name>
<evidence type="ECO:0000313" key="2">
    <source>
        <dbReference type="Proteomes" id="UP000249056"/>
    </source>
</evidence>
<dbReference type="Proteomes" id="UP000249056">
    <property type="component" value="Unassembled WGS sequence"/>
</dbReference>
<protein>
    <submittedName>
        <fullName evidence="1">Uncharacterized protein</fullName>
    </submittedName>
</protein>
<gene>
    <name evidence="1" type="ORF">DID88_003312</name>
</gene>
<comment type="caution">
    <text evidence="1">The sequence shown here is derived from an EMBL/GenBank/DDBJ whole genome shotgun (WGS) entry which is preliminary data.</text>
</comment>
<proteinExistence type="predicted"/>
<dbReference type="AlphaFoldDB" id="A0A395IW77"/>
<reference evidence="1 2" key="1">
    <citation type="submission" date="2018-06" db="EMBL/GenBank/DDBJ databases">
        <title>Genome Sequence of the Brown Rot Fungal Pathogen Monilinia fructigena.</title>
        <authorList>
            <person name="Landi L."/>
            <person name="De Miccolis Angelini R.M."/>
            <person name="Pollastro S."/>
            <person name="Abate D."/>
            <person name="Faretra F."/>
            <person name="Romanazzi G."/>
        </authorList>
    </citation>
    <scope>NUCLEOTIDE SEQUENCE [LARGE SCALE GENOMIC DNA]</scope>
    <source>
        <strain evidence="1 2">Mfrg269</strain>
    </source>
</reference>
<keyword evidence="2" id="KW-1185">Reference proteome</keyword>
<evidence type="ECO:0000313" key="1">
    <source>
        <dbReference type="EMBL" id="RAL64124.1"/>
    </source>
</evidence>
<dbReference type="OrthoDB" id="10250117at2759"/>